<keyword evidence="10" id="KW-0458">Lysosome</keyword>
<dbReference type="GO" id="GO:0001660">
    <property type="term" value="P:fever generation"/>
    <property type="evidence" value="ECO:0007669"/>
    <property type="project" value="UniProtKB-KW"/>
</dbReference>
<evidence type="ECO:0000256" key="9">
    <source>
        <dbReference type="ARBA" id="ARBA00023198"/>
    </source>
</evidence>
<dbReference type="PROSITE" id="PS00253">
    <property type="entry name" value="INTERLEUKIN_1"/>
    <property type="match status" value="1"/>
</dbReference>
<dbReference type="SMR" id="A0A7G1L1K8"/>
<evidence type="ECO:0000256" key="11">
    <source>
        <dbReference type="ARBA" id="ARBA00023246"/>
    </source>
</evidence>
<dbReference type="Pfam" id="PF00340">
    <property type="entry name" value="IL1"/>
    <property type="match status" value="1"/>
</dbReference>
<sequence length="264" mass="29149">MMGDFDLSDALDSSSDSGETTCESRCLNITDVQDKSFFRLNEGLNLVVSHNLATLQSCAYLLLAVNKMKKALTRCGRELRDEELCSAIMESLVTETIVPATESSSAGVKKIFLRMNSDDRCTLCDTSKKDIVTSRDLKLQAITLSGGNCDRKVTFKLARYMTDSSGQSVLLSITNTNLHISCSMENGKAVLKLEECSAQNLKRISDDGNMDRFLFYKSTTATSLNSFESVKHPGWFISTCEGDQPAVEMCTVDATDRLINFNMN</sequence>
<organism evidence="14">
    <name type="scientific">Sebastiscus marmoratus</name>
    <name type="common">False kelpfish</name>
    <name type="synonym">Sebastes marmoratus</name>
    <dbReference type="NCBI Taxonomy" id="41446"/>
    <lineage>
        <taxon>Eukaryota</taxon>
        <taxon>Metazoa</taxon>
        <taxon>Chordata</taxon>
        <taxon>Craniata</taxon>
        <taxon>Vertebrata</taxon>
        <taxon>Euteleostomi</taxon>
        <taxon>Actinopterygii</taxon>
        <taxon>Neopterygii</taxon>
        <taxon>Teleostei</taxon>
        <taxon>Neoteleostei</taxon>
        <taxon>Acanthomorphata</taxon>
        <taxon>Eupercaria</taxon>
        <taxon>Perciformes</taxon>
        <taxon>Scorpaenoidei</taxon>
        <taxon>Sebastidae</taxon>
        <taxon>Sebastinae</taxon>
        <taxon>Sebastiscus</taxon>
    </lineage>
</organism>
<comment type="subcellular location">
    <subcellularLocation>
        <location evidence="2">Cytoplasm</location>
        <location evidence="2">Cytosol</location>
    </subcellularLocation>
    <subcellularLocation>
        <location evidence="1">Lysosome</location>
    </subcellularLocation>
    <subcellularLocation>
        <location evidence="3">Secreted</location>
        <location evidence="3">Extracellular exosome</location>
    </subcellularLocation>
</comment>
<dbReference type="PRINTS" id="PR00264">
    <property type="entry name" value="INTERLEUKIN1"/>
</dbReference>
<dbReference type="PANTHER" id="PTHR10078">
    <property type="entry name" value="INTERLEUKIN-1 FAMILY MEMBER"/>
    <property type="match status" value="1"/>
</dbReference>
<dbReference type="Gene3D" id="2.80.10.50">
    <property type="match status" value="1"/>
</dbReference>
<dbReference type="GO" id="GO:0010628">
    <property type="term" value="P:positive regulation of gene expression"/>
    <property type="evidence" value="ECO:0007669"/>
    <property type="project" value="TreeGrafter"/>
</dbReference>
<comment type="similarity">
    <text evidence="4 12">Belongs to the IL-1 family.</text>
</comment>
<dbReference type="InterPro" id="IPR020877">
    <property type="entry name" value="IL-1_CS"/>
</dbReference>
<evidence type="ECO:0000256" key="7">
    <source>
        <dbReference type="ARBA" id="ARBA00022525"/>
    </source>
</evidence>
<dbReference type="EMBL" id="LC573978">
    <property type="protein sequence ID" value="BCK60959.1"/>
    <property type="molecule type" value="mRNA"/>
</dbReference>
<accession>A0A7G1L1K8</accession>
<dbReference type="GO" id="GO:0042119">
    <property type="term" value="P:neutrophil activation"/>
    <property type="evidence" value="ECO:0007669"/>
    <property type="project" value="TreeGrafter"/>
</dbReference>
<dbReference type="SUPFAM" id="SSF50353">
    <property type="entry name" value="Cytokine"/>
    <property type="match status" value="1"/>
</dbReference>
<evidence type="ECO:0000256" key="2">
    <source>
        <dbReference type="ARBA" id="ARBA00004514"/>
    </source>
</evidence>
<dbReference type="GO" id="GO:0006955">
    <property type="term" value="P:immune response"/>
    <property type="evidence" value="ECO:0007669"/>
    <property type="project" value="InterPro"/>
</dbReference>
<keyword evidence="5" id="KW-0963">Cytoplasm</keyword>
<dbReference type="PRINTS" id="PR01359">
    <property type="entry name" value="INTRLEUKIN1B"/>
</dbReference>
<evidence type="ECO:0000256" key="8">
    <source>
        <dbReference type="ARBA" id="ARBA00022620"/>
    </source>
</evidence>
<dbReference type="PANTHER" id="PTHR10078:SF30">
    <property type="entry name" value="INTERLEUKIN-1 BETA"/>
    <property type="match status" value="1"/>
</dbReference>
<dbReference type="GO" id="GO:0005125">
    <property type="term" value="F:cytokine activity"/>
    <property type="evidence" value="ECO:0007669"/>
    <property type="project" value="UniProtKB-UniRule"/>
</dbReference>
<keyword evidence="9" id="KW-0395">Inflammatory response</keyword>
<evidence type="ECO:0000256" key="3">
    <source>
        <dbReference type="ARBA" id="ARBA00004550"/>
    </source>
</evidence>
<evidence type="ECO:0000256" key="6">
    <source>
        <dbReference type="ARBA" id="ARBA00022514"/>
    </source>
</evidence>
<dbReference type="AlphaFoldDB" id="A0A7G1L1K8"/>
<evidence type="ECO:0000313" key="14">
    <source>
        <dbReference type="EMBL" id="BCK60959.1"/>
    </source>
</evidence>
<dbReference type="PRINTS" id="PR01357">
    <property type="entry name" value="INTRLEUKN1AB"/>
</dbReference>
<evidence type="ECO:0000256" key="12">
    <source>
        <dbReference type="RuleBase" id="RU003753"/>
    </source>
</evidence>
<keyword evidence="8" id="KW-0666">Pyrogen</keyword>
<dbReference type="GO" id="GO:1901222">
    <property type="term" value="P:regulation of non-canonical NF-kappaB signal transduction"/>
    <property type="evidence" value="ECO:0007669"/>
    <property type="project" value="TreeGrafter"/>
</dbReference>
<dbReference type="SMART" id="SM00125">
    <property type="entry name" value="IL1"/>
    <property type="match status" value="1"/>
</dbReference>
<dbReference type="GO" id="GO:0071222">
    <property type="term" value="P:cellular response to lipopolysaccharide"/>
    <property type="evidence" value="ECO:0007669"/>
    <property type="project" value="TreeGrafter"/>
</dbReference>
<evidence type="ECO:0000256" key="4">
    <source>
        <dbReference type="ARBA" id="ARBA00010448"/>
    </source>
</evidence>
<evidence type="ECO:0000256" key="13">
    <source>
        <dbReference type="SAM" id="MobiDB-lite"/>
    </source>
</evidence>
<dbReference type="InterPro" id="IPR008996">
    <property type="entry name" value="IL1/FGF"/>
</dbReference>
<dbReference type="GO" id="GO:0005764">
    <property type="term" value="C:lysosome"/>
    <property type="evidence" value="ECO:0007669"/>
    <property type="project" value="UniProtKB-SubCell"/>
</dbReference>
<reference evidence="14" key="1">
    <citation type="submission" date="2020-08" db="EMBL/GenBank/DDBJ databases">
        <title>Molecular cloning of IL1beta and interferon gamma.</title>
        <authorList>
            <person name="Lee Y.N."/>
            <person name="Kurata O."/>
        </authorList>
    </citation>
    <scope>NUCLEOTIDE SEQUENCE</scope>
</reference>
<dbReference type="GO" id="GO:0019221">
    <property type="term" value="P:cytokine-mediated signaling pathway"/>
    <property type="evidence" value="ECO:0007669"/>
    <property type="project" value="TreeGrafter"/>
</dbReference>
<protein>
    <recommendedName>
        <fullName evidence="12">Interleukin-1</fullName>
    </recommendedName>
</protein>
<feature type="region of interest" description="Disordered" evidence="13">
    <location>
        <begin position="1"/>
        <end position="20"/>
    </location>
</feature>
<proteinExistence type="evidence at transcript level"/>
<dbReference type="GO" id="GO:0051781">
    <property type="term" value="P:positive regulation of cell division"/>
    <property type="evidence" value="ECO:0007669"/>
    <property type="project" value="UniProtKB-KW"/>
</dbReference>
<evidence type="ECO:0000256" key="10">
    <source>
        <dbReference type="ARBA" id="ARBA00023228"/>
    </source>
</evidence>
<keyword evidence="7 12" id="KW-0964">Secreted</keyword>
<name>A0A7G1L1K8_SEBMA</name>
<evidence type="ECO:0000256" key="5">
    <source>
        <dbReference type="ARBA" id="ARBA00022490"/>
    </source>
</evidence>
<keyword evidence="11" id="KW-0497">Mitogen</keyword>
<dbReference type="GO" id="GO:0005615">
    <property type="term" value="C:extracellular space"/>
    <property type="evidence" value="ECO:0007669"/>
    <property type="project" value="UniProtKB-KW"/>
</dbReference>
<dbReference type="GO" id="GO:0005149">
    <property type="term" value="F:interleukin-1 receptor binding"/>
    <property type="evidence" value="ECO:0007669"/>
    <property type="project" value="UniProtKB-UniRule"/>
</dbReference>
<feature type="compositionally biased region" description="Low complexity" evidence="13">
    <location>
        <begin position="1"/>
        <end position="17"/>
    </location>
</feature>
<dbReference type="GO" id="GO:0005829">
    <property type="term" value="C:cytosol"/>
    <property type="evidence" value="ECO:0007669"/>
    <property type="project" value="UniProtKB-SubCell"/>
</dbReference>
<evidence type="ECO:0000256" key="1">
    <source>
        <dbReference type="ARBA" id="ARBA00004371"/>
    </source>
</evidence>
<keyword evidence="6" id="KW-0202">Cytokine</keyword>
<dbReference type="GO" id="GO:0048246">
    <property type="term" value="P:macrophage chemotaxis"/>
    <property type="evidence" value="ECO:0007669"/>
    <property type="project" value="TreeGrafter"/>
</dbReference>
<dbReference type="InterPro" id="IPR000975">
    <property type="entry name" value="IL-1_fam"/>
</dbReference>